<evidence type="ECO:0000313" key="8">
    <source>
        <dbReference type="EMBL" id="MDO3693998.1"/>
    </source>
</evidence>
<dbReference type="Proteomes" id="UP001168642">
    <property type="component" value="Unassembled WGS sequence"/>
</dbReference>
<dbReference type="RefSeq" id="WP_302883243.1">
    <property type="nucleotide sequence ID" value="NZ_JAUMIT010000001.1"/>
</dbReference>
<dbReference type="InterPro" id="IPR036034">
    <property type="entry name" value="PDZ_sf"/>
</dbReference>
<keyword evidence="6" id="KW-0812">Transmembrane</keyword>
<dbReference type="InterPro" id="IPR029045">
    <property type="entry name" value="ClpP/crotonase-like_dom_sf"/>
</dbReference>
<reference evidence="8" key="1">
    <citation type="submission" date="2023-07" db="EMBL/GenBank/DDBJ databases">
        <title>Wenyingzhuangia sp. chi5 genome sequencing and assembly.</title>
        <authorList>
            <person name="Park S."/>
        </authorList>
    </citation>
    <scope>NUCLEOTIDE SEQUENCE</scope>
    <source>
        <strain evidence="8">Chi5</strain>
    </source>
</reference>
<gene>
    <name evidence="8" type="ORF">QVZ41_03925</name>
</gene>
<comment type="similarity">
    <text evidence="1 5">Belongs to the peptidase S41A family.</text>
</comment>
<evidence type="ECO:0000259" key="7">
    <source>
        <dbReference type="PROSITE" id="PS50106"/>
    </source>
</evidence>
<evidence type="ECO:0000256" key="5">
    <source>
        <dbReference type="RuleBase" id="RU004404"/>
    </source>
</evidence>
<evidence type="ECO:0000256" key="6">
    <source>
        <dbReference type="SAM" id="Phobius"/>
    </source>
</evidence>
<comment type="caution">
    <text evidence="8">The sequence shown here is derived from an EMBL/GenBank/DDBJ whole genome shotgun (WGS) entry which is preliminary data.</text>
</comment>
<dbReference type="InterPro" id="IPR001478">
    <property type="entry name" value="PDZ"/>
</dbReference>
<dbReference type="PROSITE" id="PS50106">
    <property type="entry name" value="PDZ"/>
    <property type="match status" value="1"/>
</dbReference>
<dbReference type="SMART" id="SM00245">
    <property type="entry name" value="TSPc"/>
    <property type="match status" value="1"/>
</dbReference>
<dbReference type="Pfam" id="PF13180">
    <property type="entry name" value="PDZ_2"/>
    <property type="match status" value="1"/>
</dbReference>
<dbReference type="PANTHER" id="PTHR32060:SF30">
    <property type="entry name" value="CARBOXY-TERMINAL PROCESSING PROTEASE CTPA"/>
    <property type="match status" value="1"/>
</dbReference>
<dbReference type="NCBIfam" id="TIGR00225">
    <property type="entry name" value="prc"/>
    <property type="match status" value="1"/>
</dbReference>
<keyword evidence="9" id="KW-1185">Reference proteome</keyword>
<keyword evidence="2 5" id="KW-0645">Protease</keyword>
<accession>A0ABT8VPW1</accession>
<evidence type="ECO:0000313" key="9">
    <source>
        <dbReference type="Proteomes" id="UP001168642"/>
    </source>
</evidence>
<proteinExistence type="inferred from homology"/>
<organism evidence="8 9">
    <name type="scientific">Wenyingzhuangia gilva</name>
    <dbReference type="NCBI Taxonomy" id="3057677"/>
    <lineage>
        <taxon>Bacteria</taxon>
        <taxon>Pseudomonadati</taxon>
        <taxon>Bacteroidota</taxon>
        <taxon>Flavobacteriia</taxon>
        <taxon>Flavobacteriales</taxon>
        <taxon>Flavobacteriaceae</taxon>
        <taxon>Wenyingzhuangia</taxon>
    </lineage>
</organism>
<keyword evidence="6" id="KW-1133">Transmembrane helix</keyword>
<name>A0ABT8VPW1_9FLAO</name>
<evidence type="ECO:0000256" key="1">
    <source>
        <dbReference type="ARBA" id="ARBA00009179"/>
    </source>
</evidence>
<dbReference type="PANTHER" id="PTHR32060">
    <property type="entry name" value="TAIL-SPECIFIC PROTEASE"/>
    <property type="match status" value="1"/>
</dbReference>
<dbReference type="Pfam" id="PF03572">
    <property type="entry name" value="Peptidase_S41"/>
    <property type="match status" value="1"/>
</dbReference>
<dbReference type="InterPro" id="IPR005151">
    <property type="entry name" value="Tail-specific_protease"/>
</dbReference>
<dbReference type="Gene3D" id="3.90.226.10">
    <property type="entry name" value="2-enoyl-CoA Hydratase, Chain A, domain 1"/>
    <property type="match status" value="1"/>
</dbReference>
<protein>
    <submittedName>
        <fullName evidence="8">S41 family peptidase</fullName>
    </submittedName>
</protein>
<feature type="domain" description="PDZ" evidence="7">
    <location>
        <begin position="89"/>
        <end position="159"/>
    </location>
</feature>
<dbReference type="CDD" id="cd07560">
    <property type="entry name" value="Peptidase_S41_CPP"/>
    <property type="match status" value="1"/>
</dbReference>
<sequence>MKQSNNLPLFIGISIALGIIIGSFFNVKNTGTFYPVGSNTGNSKLNTVLKFIESEYVDDVDAEKITDEVISDLLDRLDPHSTYIPKEIQAYTQETMNGNFVGIGVQFRLEKDTVVVVKVIPDGPSLKAGLRAGDRIIMADKDTLYGKDITTDDVVSKLKGEDKSQVLVKVFRPGNDKVIDFNITRGNVAIKSVPVSFKVTDSLGYIKLVRFAKTSYDEFKAALDKLQEQGIKDLILDLRGNPGGYMHIADQISDEFLADGQLIVYTKNKKGRQKNNVATSKGSFEKGHVYVLVDENSASASEIVSGALQDNDRGTIIGRRTFGKGLVQQELDFNDGSAMRLTIARYYTPTGRSIQKPYGDIDTYENEVMSRYKNGELFYRDSIKVIDSLKYTTPKGKVVYGGGGITPDVFIPLDTLNGVNYYELNLINNFVYSYIDGHREDLKGFNENNFIKDFKITPNIKNEFNKYIAPYKFSNQELVDDLLKENFASNLINDKVYYMLTQKRDPYISKVIALEQNQ</sequence>
<evidence type="ECO:0000256" key="4">
    <source>
        <dbReference type="ARBA" id="ARBA00022825"/>
    </source>
</evidence>
<keyword evidence="6" id="KW-0472">Membrane</keyword>
<dbReference type="InterPro" id="IPR004447">
    <property type="entry name" value="Peptidase_S41A"/>
</dbReference>
<dbReference type="Gene3D" id="2.30.42.10">
    <property type="match status" value="1"/>
</dbReference>
<dbReference type="Gene3D" id="3.30.750.44">
    <property type="match status" value="1"/>
</dbReference>
<evidence type="ECO:0000256" key="2">
    <source>
        <dbReference type="ARBA" id="ARBA00022670"/>
    </source>
</evidence>
<dbReference type="CDD" id="cd06782">
    <property type="entry name" value="cpPDZ_CPP-like"/>
    <property type="match status" value="1"/>
</dbReference>
<dbReference type="SUPFAM" id="SSF52096">
    <property type="entry name" value="ClpP/crotonase"/>
    <property type="match status" value="1"/>
</dbReference>
<dbReference type="EMBL" id="JAUMIT010000001">
    <property type="protein sequence ID" value="MDO3693998.1"/>
    <property type="molecule type" value="Genomic_DNA"/>
</dbReference>
<dbReference type="SMART" id="SM00228">
    <property type="entry name" value="PDZ"/>
    <property type="match status" value="1"/>
</dbReference>
<feature type="transmembrane region" description="Helical" evidence="6">
    <location>
        <begin position="7"/>
        <end position="25"/>
    </location>
</feature>
<keyword evidence="3 5" id="KW-0378">Hydrolase</keyword>
<dbReference type="SUPFAM" id="SSF50156">
    <property type="entry name" value="PDZ domain-like"/>
    <property type="match status" value="1"/>
</dbReference>
<evidence type="ECO:0000256" key="3">
    <source>
        <dbReference type="ARBA" id="ARBA00022801"/>
    </source>
</evidence>
<keyword evidence="4 5" id="KW-0720">Serine protease</keyword>